<sequence>MLSVRVRDAVYFSLWQEELSLSAAVRLRLLITMQRAGKPVIMSAGGIYDMNMESFSKEGVAPACFHNSISATVIDGTHSALNRCGRLEAPPHNLNYDRLTNKVKCNIHDNLEYFSTNEARPISAHRAVQSKVFEGVLRRAMRFLVSDGSVAGKCKATRSSLKRKHPTPSHYLPLSPSPDSSYSALSVNVKDVLNAFNTCYKESASGSGGISPHYLPVTTGLVCSKLPPG</sequence>
<dbReference type="Pfam" id="PF02949">
    <property type="entry name" value="7tm_6"/>
    <property type="match status" value="1"/>
</dbReference>
<feature type="compositionally biased region" description="Low complexity" evidence="9">
    <location>
        <begin position="168"/>
        <end position="179"/>
    </location>
</feature>
<evidence type="ECO:0000256" key="8">
    <source>
        <dbReference type="ARBA" id="ARBA00023224"/>
    </source>
</evidence>
<keyword evidence="2" id="KW-0716">Sensory transduction</keyword>
<dbReference type="InterPro" id="IPR004117">
    <property type="entry name" value="7tm6_olfct_rcpt"/>
</dbReference>
<keyword evidence="8" id="KW-0807">Transducer</keyword>
<keyword evidence="5" id="KW-1133">Transmembrane helix</keyword>
<gene>
    <name evidence="10" type="ORF">EVAR_92439_1</name>
</gene>
<accession>A0A4C1T9B9</accession>
<evidence type="ECO:0000256" key="7">
    <source>
        <dbReference type="ARBA" id="ARBA00023170"/>
    </source>
</evidence>
<keyword evidence="7" id="KW-0675">Receptor</keyword>
<keyword evidence="11" id="KW-1185">Reference proteome</keyword>
<dbReference type="Proteomes" id="UP000299102">
    <property type="component" value="Unassembled WGS sequence"/>
</dbReference>
<evidence type="ECO:0000256" key="1">
    <source>
        <dbReference type="ARBA" id="ARBA00004141"/>
    </source>
</evidence>
<dbReference type="GO" id="GO:0016020">
    <property type="term" value="C:membrane"/>
    <property type="evidence" value="ECO:0007669"/>
    <property type="project" value="UniProtKB-SubCell"/>
</dbReference>
<evidence type="ECO:0000256" key="2">
    <source>
        <dbReference type="ARBA" id="ARBA00022606"/>
    </source>
</evidence>
<name>A0A4C1T9B9_EUMVA</name>
<keyword evidence="6" id="KW-0472">Membrane</keyword>
<evidence type="ECO:0000313" key="11">
    <source>
        <dbReference type="Proteomes" id="UP000299102"/>
    </source>
</evidence>
<keyword evidence="3" id="KW-0812">Transmembrane</keyword>
<evidence type="ECO:0000256" key="9">
    <source>
        <dbReference type="SAM" id="MobiDB-lite"/>
    </source>
</evidence>
<dbReference type="OrthoDB" id="7539170at2759"/>
<dbReference type="GO" id="GO:0007165">
    <property type="term" value="P:signal transduction"/>
    <property type="evidence" value="ECO:0007669"/>
    <property type="project" value="UniProtKB-KW"/>
</dbReference>
<evidence type="ECO:0000256" key="4">
    <source>
        <dbReference type="ARBA" id="ARBA00022725"/>
    </source>
</evidence>
<evidence type="ECO:0000256" key="5">
    <source>
        <dbReference type="ARBA" id="ARBA00022989"/>
    </source>
</evidence>
<dbReference type="AlphaFoldDB" id="A0A4C1T9B9"/>
<keyword evidence="4" id="KW-0552">Olfaction</keyword>
<evidence type="ECO:0000256" key="3">
    <source>
        <dbReference type="ARBA" id="ARBA00022692"/>
    </source>
</evidence>
<dbReference type="EMBL" id="BGZK01000038">
    <property type="protein sequence ID" value="GBP09891.1"/>
    <property type="molecule type" value="Genomic_DNA"/>
</dbReference>
<feature type="region of interest" description="Disordered" evidence="9">
    <location>
        <begin position="156"/>
        <end position="179"/>
    </location>
</feature>
<evidence type="ECO:0000256" key="6">
    <source>
        <dbReference type="ARBA" id="ARBA00023136"/>
    </source>
</evidence>
<reference evidence="10 11" key="1">
    <citation type="journal article" date="2019" name="Commun. Biol.">
        <title>The bagworm genome reveals a unique fibroin gene that provides high tensile strength.</title>
        <authorList>
            <person name="Kono N."/>
            <person name="Nakamura H."/>
            <person name="Ohtoshi R."/>
            <person name="Tomita M."/>
            <person name="Numata K."/>
            <person name="Arakawa K."/>
        </authorList>
    </citation>
    <scope>NUCLEOTIDE SEQUENCE [LARGE SCALE GENOMIC DNA]</scope>
</reference>
<comment type="subcellular location">
    <subcellularLocation>
        <location evidence="1">Membrane</location>
        <topology evidence="1">Multi-pass membrane protein</topology>
    </subcellularLocation>
</comment>
<comment type="caution">
    <text evidence="10">The sequence shown here is derived from an EMBL/GenBank/DDBJ whole genome shotgun (WGS) entry which is preliminary data.</text>
</comment>
<dbReference type="GO" id="GO:0005549">
    <property type="term" value="F:odorant binding"/>
    <property type="evidence" value="ECO:0007669"/>
    <property type="project" value="InterPro"/>
</dbReference>
<evidence type="ECO:0000313" key="10">
    <source>
        <dbReference type="EMBL" id="GBP09891.1"/>
    </source>
</evidence>
<proteinExistence type="predicted"/>
<dbReference type="GO" id="GO:0004984">
    <property type="term" value="F:olfactory receptor activity"/>
    <property type="evidence" value="ECO:0007669"/>
    <property type="project" value="InterPro"/>
</dbReference>
<protein>
    <submittedName>
        <fullName evidence="10">Uncharacterized protein</fullName>
    </submittedName>
</protein>
<organism evidence="10 11">
    <name type="scientific">Eumeta variegata</name>
    <name type="common">Bagworm moth</name>
    <name type="synonym">Eumeta japonica</name>
    <dbReference type="NCBI Taxonomy" id="151549"/>
    <lineage>
        <taxon>Eukaryota</taxon>
        <taxon>Metazoa</taxon>
        <taxon>Ecdysozoa</taxon>
        <taxon>Arthropoda</taxon>
        <taxon>Hexapoda</taxon>
        <taxon>Insecta</taxon>
        <taxon>Pterygota</taxon>
        <taxon>Neoptera</taxon>
        <taxon>Endopterygota</taxon>
        <taxon>Lepidoptera</taxon>
        <taxon>Glossata</taxon>
        <taxon>Ditrysia</taxon>
        <taxon>Tineoidea</taxon>
        <taxon>Psychidae</taxon>
        <taxon>Oiketicinae</taxon>
        <taxon>Eumeta</taxon>
    </lineage>
</organism>